<comment type="caution">
    <text evidence="2">The sequence shown here is derived from an EMBL/GenBank/DDBJ whole genome shotgun (WGS) entry which is preliminary data.</text>
</comment>
<evidence type="ECO:0000256" key="1">
    <source>
        <dbReference type="SAM" id="MobiDB-lite"/>
    </source>
</evidence>
<dbReference type="PANTHER" id="PTHR13366">
    <property type="entry name" value="MALARIA ANTIGEN-RELATED"/>
    <property type="match status" value="1"/>
</dbReference>
<sequence>MDQRGMCLERQAHSLVIGQQKIIEKVKEFVEKLNQILTIQVARWEDENSQAITESHGNGEFYNNGTDQIGESKVSSDSQHLKCGENLMEKITLVSMLCGKEKLEEDVEENQKIYRGFETMFKTVVSSNLVSLHEGSCVCSLSKITRQERGADAGIEAMRKAEWEGATMVARITRLTSTMLHLLALASNSSHQPIMDFLVKKASFLEEWLKLLCLSLGETSTELESENNCMVNQKKDMISRATWSLAKLYKSRNHMATAHKFEELASSEP</sequence>
<reference evidence="2" key="1">
    <citation type="submission" date="2019-11" db="EMBL/GenBank/DDBJ databases">
        <authorList>
            <person name="Liu Y."/>
            <person name="Hou J."/>
            <person name="Li T.-Q."/>
            <person name="Guan C.-H."/>
            <person name="Wu X."/>
            <person name="Wu H.-Z."/>
            <person name="Ling F."/>
            <person name="Zhang R."/>
            <person name="Shi X.-G."/>
            <person name="Ren J.-P."/>
            <person name="Chen E.-F."/>
            <person name="Sun J.-M."/>
        </authorList>
    </citation>
    <scope>NUCLEOTIDE SEQUENCE</scope>
    <source>
        <strain evidence="2">Adult_tree_wgs_1</strain>
        <tissue evidence="2">Leaves</tissue>
    </source>
</reference>
<evidence type="ECO:0000313" key="3">
    <source>
        <dbReference type="Proteomes" id="UP000626092"/>
    </source>
</evidence>
<dbReference type="InterPro" id="IPR052107">
    <property type="entry name" value="HEAT6"/>
</dbReference>
<protein>
    <submittedName>
        <fullName evidence="2">Uncharacterized protein</fullName>
    </submittedName>
</protein>
<organism evidence="2 3">
    <name type="scientific">Rhododendron simsii</name>
    <name type="common">Sims's rhododendron</name>
    <dbReference type="NCBI Taxonomy" id="118357"/>
    <lineage>
        <taxon>Eukaryota</taxon>
        <taxon>Viridiplantae</taxon>
        <taxon>Streptophyta</taxon>
        <taxon>Embryophyta</taxon>
        <taxon>Tracheophyta</taxon>
        <taxon>Spermatophyta</taxon>
        <taxon>Magnoliopsida</taxon>
        <taxon>eudicotyledons</taxon>
        <taxon>Gunneridae</taxon>
        <taxon>Pentapetalae</taxon>
        <taxon>asterids</taxon>
        <taxon>Ericales</taxon>
        <taxon>Ericaceae</taxon>
        <taxon>Ericoideae</taxon>
        <taxon>Rhodoreae</taxon>
        <taxon>Rhododendron</taxon>
    </lineage>
</organism>
<dbReference type="PANTHER" id="PTHR13366:SF0">
    <property type="entry name" value="HEAT REPEAT-CONTAINING PROTEIN 6"/>
    <property type="match status" value="1"/>
</dbReference>
<keyword evidence="3" id="KW-1185">Reference proteome</keyword>
<dbReference type="EMBL" id="WJXA01000002">
    <property type="protein sequence ID" value="KAF7150028.1"/>
    <property type="molecule type" value="Genomic_DNA"/>
</dbReference>
<name>A0A834LXN2_RHOSS</name>
<dbReference type="Proteomes" id="UP000626092">
    <property type="component" value="Unassembled WGS sequence"/>
</dbReference>
<dbReference type="OrthoDB" id="1729744at2759"/>
<dbReference type="AlphaFoldDB" id="A0A834LXN2"/>
<gene>
    <name evidence="2" type="ORF">RHSIM_Rhsim02G0255800</name>
</gene>
<proteinExistence type="predicted"/>
<evidence type="ECO:0000313" key="2">
    <source>
        <dbReference type="EMBL" id="KAF7150028.1"/>
    </source>
</evidence>
<accession>A0A834LXN2</accession>
<feature type="region of interest" description="Disordered" evidence="1">
    <location>
        <begin position="54"/>
        <end position="73"/>
    </location>
</feature>